<sequence length="110" mass="12472">MYLIGIENSTHIHELEWGFAILDSPRWKKTTTLEPVLTQVMSEYPHSVMKGLIGCSQSGFRPSTYENALEIFHKQVVPTPAFSLEVFILKLTEFCRNSFLSVYTLSVGMG</sequence>
<organism evidence="1 2">
    <name type="scientific">Rhizoclosmatium globosum</name>
    <dbReference type="NCBI Taxonomy" id="329046"/>
    <lineage>
        <taxon>Eukaryota</taxon>
        <taxon>Fungi</taxon>
        <taxon>Fungi incertae sedis</taxon>
        <taxon>Chytridiomycota</taxon>
        <taxon>Chytridiomycota incertae sedis</taxon>
        <taxon>Chytridiomycetes</taxon>
        <taxon>Chytridiales</taxon>
        <taxon>Chytriomycetaceae</taxon>
        <taxon>Rhizoclosmatium</taxon>
    </lineage>
</organism>
<proteinExistence type="predicted"/>
<comment type="caution">
    <text evidence="1">The sequence shown here is derived from an EMBL/GenBank/DDBJ whole genome shotgun (WGS) entry which is preliminary data.</text>
</comment>
<dbReference type="AlphaFoldDB" id="A0A1Y2BWQ5"/>
<reference evidence="1 2" key="1">
    <citation type="submission" date="2016-07" db="EMBL/GenBank/DDBJ databases">
        <title>Pervasive Adenine N6-methylation of Active Genes in Fungi.</title>
        <authorList>
            <consortium name="DOE Joint Genome Institute"/>
            <person name="Mondo S.J."/>
            <person name="Dannebaum R.O."/>
            <person name="Kuo R.C."/>
            <person name="Labutti K."/>
            <person name="Haridas S."/>
            <person name="Kuo A."/>
            <person name="Salamov A."/>
            <person name="Ahrendt S.R."/>
            <person name="Lipzen A."/>
            <person name="Sullivan W."/>
            <person name="Andreopoulos W.B."/>
            <person name="Clum A."/>
            <person name="Lindquist E."/>
            <person name="Daum C."/>
            <person name="Ramamoorthy G.K."/>
            <person name="Gryganskyi A."/>
            <person name="Culley D."/>
            <person name="Magnuson J.K."/>
            <person name="James T.Y."/>
            <person name="O'Malley M.A."/>
            <person name="Stajich J.E."/>
            <person name="Spatafora J.W."/>
            <person name="Visel A."/>
            <person name="Grigoriev I.V."/>
        </authorList>
    </citation>
    <scope>NUCLEOTIDE SEQUENCE [LARGE SCALE GENOMIC DNA]</scope>
    <source>
        <strain evidence="1 2">JEL800</strain>
    </source>
</reference>
<evidence type="ECO:0000313" key="2">
    <source>
        <dbReference type="Proteomes" id="UP000193642"/>
    </source>
</evidence>
<dbReference type="Proteomes" id="UP000193642">
    <property type="component" value="Unassembled WGS sequence"/>
</dbReference>
<keyword evidence="2" id="KW-1185">Reference proteome</keyword>
<name>A0A1Y2BWQ5_9FUNG</name>
<protein>
    <submittedName>
        <fullName evidence="1">Uncharacterized protein</fullName>
    </submittedName>
</protein>
<gene>
    <name evidence="1" type="ORF">BCR33DRAFT_419528</name>
</gene>
<accession>A0A1Y2BWQ5</accession>
<evidence type="ECO:0000313" key="1">
    <source>
        <dbReference type="EMBL" id="ORY39200.1"/>
    </source>
</evidence>
<dbReference type="EMBL" id="MCGO01000041">
    <property type="protein sequence ID" value="ORY39200.1"/>
    <property type="molecule type" value="Genomic_DNA"/>
</dbReference>